<dbReference type="EMBL" id="CP113361">
    <property type="protein sequence ID" value="WAI01233.1"/>
    <property type="molecule type" value="Genomic_DNA"/>
</dbReference>
<dbReference type="AlphaFoldDB" id="A0A9X9S3Q6"/>
<dbReference type="Proteomes" id="UP001163096">
    <property type="component" value="Chromosome"/>
</dbReference>
<gene>
    <name evidence="2" type="ORF">OU421_12600</name>
</gene>
<proteinExistence type="predicted"/>
<organism evidence="2 3">
    <name type="scientific">Methanogenium organophilum</name>
    <dbReference type="NCBI Taxonomy" id="2199"/>
    <lineage>
        <taxon>Archaea</taxon>
        <taxon>Methanobacteriati</taxon>
        <taxon>Methanobacteriota</taxon>
        <taxon>Stenosarchaea group</taxon>
        <taxon>Methanomicrobia</taxon>
        <taxon>Methanomicrobiales</taxon>
        <taxon>Methanomicrobiaceae</taxon>
        <taxon>Methanogenium</taxon>
    </lineage>
</organism>
<sequence>MVDENSNYLYIEDWKVTKDRIRHFDDIILKIRLEGIPIALALFSIGYYLIPILQINEVPVFGNAACIPFFAVSFYIIGLMGMDFVHFVLLLGSVDHSKWIENLPQFKGKLQITTKLTNIKLTWFHLIYAMIFYASILGVSVFVGFHYLLM</sequence>
<protein>
    <submittedName>
        <fullName evidence="2">Uncharacterized protein</fullName>
    </submittedName>
</protein>
<dbReference type="RefSeq" id="WP_268186455.1">
    <property type="nucleotide sequence ID" value="NZ_CP113361.1"/>
</dbReference>
<keyword evidence="3" id="KW-1185">Reference proteome</keyword>
<dbReference type="GeneID" id="76835956"/>
<keyword evidence="1" id="KW-0812">Transmembrane</keyword>
<feature type="transmembrane region" description="Helical" evidence="1">
    <location>
        <begin position="35"/>
        <end position="53"/>
    </location>
</feature>
<evidence type="ECO:0000313" key="3">
    <source>
        <dbReference type="Proteomes" id="UP001163096"/>
    </source>
</evidence>
<reference evidence="2" key="1">
    <citation type="submission" date="2022-11" db="EMBL/GenBank/DDBJ databases">
        <title>Complete genome sequence of Methanogenium organophilum DSM 3596.</title>
        <authorList>
            <person name="Chen S.-C."/>
            <person name="Lai S.-J."/>
            <person name="You Y.-T."/>
        </authorList>
    </citation>
    <scope>NUCLEOTIDE SEQUENCE</scope>
    <source>
        <strain evidence="2">DSM 3596</strain>
    </source>
</reference>
<keyword evidence="1" id="KW-0472">Membrane</keyword>
<feature type="transmembrane region" description="Helical" evidence="1">
    <location>
        <begin position="126"/>
        <end position="149"/>
    </location>
</feature>
<dbReference type="KEGG" id="mou:OU421_12600"/>
<evidence type="ECO:0000256" key="1">
    <source>
        <dbReference type="SAM" id="Phobius"/>
    </source>
</evidence>
<feature type="transmembrane region" description="Helical" evidence="1">
    <location>
        <begin position="65"/>
        <end position="89"/>
    </location>
</feature>
<accession>A0A9X9S3Q6</accession>
<keyword evidence="1" id="KW-1133">Transmembrane helix</keyword>
<name>A0A9X9S3Q6_METOG</name>
<evidence type="ECO:0000313" key="2">
    <source>
        <dbReference type="EMBL" id="WAI01233.1"/>
    </source>
</evidence>